<feature type="transmembrane region" description="Helical" evidence="6">
    <location>
        <begin position="21"/>
        <end position="42"/>
    </location>
</feature>
<dbReference type="Gene3D" id="1.20.1250.20">
    <property type="entry name" value="MFS general substrate transporter like domains"/>
    <property type="match status" value="2"/>
</dbReference>
<feature type="region of interest" description="Disordered" evidence="5">
    <location>
        <begin position="211"/>
        <end position="233"/>
    </location>
</feature>
<feature type="transmembrane region" description="Helical" evidence="6">
    <location>
        <begin position="147"/>
        <end position="172"/>
    </location>
</feature>
<comment type="subcellular location">
    <subcellularLocation>
        <location evidence="1">Cell membrane</location>
        <topology evidence="1">Multi-pass membrane protein</topology>
    </subcellularLocation>
</comment>
<keyword evidence="9" id="KW-1185">Reference proteome</keyword>
<dbReference type="GO" id="GO:0005886">
    <property type="term" value="C:plasma membrane"/>
    <property type="evidence" value="ECO:0007669"/>
    <property type="project" value="UniProtKB-SubCell"/>
</dbReference>
<dbReference type="Proteomes" id="UP000199155">
    <property type="component" value="Unassembled WGS sequence"/>
</dbReference>
<keyword evidence="4 6" id="KW-0472">Membrane</keyword>
<dbReference type="InterPro" id="IPR050382">
    <property type="entry name" value="MFS_Na/Anion_cotransporter"/>
</dbReference>
<organism evidence="8 9">
    <name type="scientific">Streptomyces indicus</name>
    <dbReference type="NCBI Taxonomy" id="417292"/>
    <lineage>
        <taxon>Bacteria</taxon>
        <taxon>Bacillati</taxon>
        <taxon>Actinomycetota</taxon>
        <taxon>Actinomycetes</taxon>
        <taxon>Kitasatosporales</taxon>
        <taxon>Streptomycetaceae</taxon>
        <taxon>Streptomyces</taxon>
    </lineage>
</organism>
<dbReference type="InterPro" id="IPR011701">
    <property type="entry name" value="MFS"/>
</dbReference>
<evidence type="ECO:0000256" key="1">
    <source>
        <dbReference type="ARBA" id="ARBA00004651"/>
    </source>
</evidence>
<evidence type="ECO:0000256" key="2">
    <source>
        <dbReference type="ARBA" id="ARBA00022692"/>
    </source>
</evidence>
<dbReference type="RefSeq" id="WP_093616153.1">
    <property type="nucleotide sequence ID" value="NZ_FNFF01000017.1"/>
</dbReference>
<accession>A0A1G9H208</accession>
<dbReference type="GO" id="GO:0022857">
    <property type="term" value="F:transmembrane transporter activity"/>
    <property type="evidence" value="ECO:0007669"/>
    <property type="project" value="InterPro"/>
</dbReference>
<feature type="domain" description="Major facilitator superfamily (MFS) profile" evidence="7">
    <location>
        <begin position="24"/>
        <end position="438"/>
    </location>
</feature>
<reference evidence="8 9" key="1">
    <citation type="submission" date="2016-10" db="EMBL/GenBank/DDBJ databases">
        <authorList>
            <person name="de Groot N.N."/>
        </authorList>
    </citation>
    <scope>NUCLEOTIDE SEQUENCE [LARGE SCALE GENOMIC DNA]</scope>
    <source>
        <strain evidence="8 9">CGMCC 4.5727</strain>
    </source>
</reference>
<evidence type="ECO:0000256" key="4">
    <source>
        <dbReference type="ARBA" id="ARBA00023136"/>
    </source>
</evidence>
<dbReference type="SUPFAM" id="SSF103473">
    <property type="entry name" value="MFS general substrate transporter"/>
    <property type="match status" value="1"/>
</dbReference>
<name>A0A1G9H208_9ACTN</name>
<feature type="transmembrane region" description="Helical" evidence="6">
    <location>
        <begin position="346"/>
        <end position="370"/>
    </location>
</feature>
<dbReference type="PANTHER" id="PTHR11662">
    <property type="entry name" value="SOLUTE CARRIER FAMILY 17"/>
    <property type="match status" value="1"/>
</dbReference>
<dbReference type="InterPro" id="IPR020846">
    <property type="entry name" value="MFS_dom"/>
</dbReference>
<feature type="transmembrane region" description="Helical" evidence="6">
    <location>
        <begin position="62"/>
        <end position="82"/>
    </location>
</feature>
<evidence type="ECO:0000259" key="7">
    <source>
        <dbReference type="PROSITE" id="PS50850"/>
    </source>
</evidence>
<dbReference type="AlphaFoldDB" id="A0A1G9H208"/>
<feature type="transmembrane region" description="Helical" evidence="6">
    <location>
        <begin position="416"/>
        <end position="434"/>
    </location>
</feature>
<dbReference type="InterPro" id="IPR036259">
    <property type="entry name" value="MFS_trans_sf"/>
</dbReference>
<dbReference type="STRING" id="417292.SAMN05421806_117151"/>
<feature type="transmembrane region" description="Helical" evidence="6">
    <location>
        <begin position="89"/>
        <end position="113"/>
    </location>
</feature>
<feature type="transmembrane region" description="Helical" evidence="6">
    <location>
        <begin position="382"/>
        <end position="404"/>
    </location>
</feature>
<evidence type="ECO:0000313" key="9">
    <source>
        <dbReference type="Proteomes" id="UP000199155"/>
    </source>
</evidence>
<dbReference type="EMBL" id="FNFF01000017">
    <property type="protein sequence ID" value="SDL06892.1"/>
    <property type="molecule type" value="Genomic_DNA"/>
</dbReference>
<evidence type="ECO:0000256" key="3">
    <source>
        <dbReference type="ARBA" id="ARBA00022989"/>
    </source>
</evidence>
<evidence type="ECO:0000256" key="5">
    <source>
        <dbReference type="SAM" id="MobiDB-lite"/>
    </source>
</evidence>
<protein>
    <submittedName>
        <fullName evidence="8">Sugar phosphate permease</fullName>
    </submittedName>
</protein>
<feature type="transmembrane region" description="Helical" evidence="6">
    <location>
        <begin position="322"/>
        <end position="340"/>
    </location>
</feature>
<dbReference type="OrthoDB" id="4474610at2"/>
<keyword evidence="3 6" id="KW-1133">Transmembrane helix</keyword>
<evidence type="ECO:0000256" key="6">
    <source>
        <dbReference type="SAM" id="Phobius"/>
    </source>
</evidence>
<dbReference type="PROSITE" id="PS50850">
    <property type="entry name" value="MFS"/>
    <property type="match status" value="1"/>
</dbReference>
<evidence type="ECO:0000313" key="8">
    <source>
        <dbReference type="EMBL" id="SDL06892.1"/>
    </source>
</evidence>
<keyword evidence="2 6" id="KW-0812">Transmembrane</keyword>
<gene>
    <name evidence="8" type="ORF">SAMN05421806_117151</name>
</gene>
<feature type="transmembrane region" description="Helical" evidence="6">
    <location>
        <begin position="248"/>
        <end position="269"/>
    </location>
</feature>
<feature type="transmembrane region" description="Helical" evidence="6">
    <location>
        <begin position="178"/>
        <end position="197"/>
    </location>
</feature>
<dbReference type="PANTHER" id="PTHR11662:SF450">
    <property type="entry name" value="BLR1003 PROTEIN"/>
    <property type="match status" value="1"/>
</dbReference>
<proteinExistence type="predicted"/>
<sequence length="445" mass="45259">MTAAPPLPHTEVDTVTETRRAWTVTALLVVFMMVNFADKSVLGLAADEIRADLGLNATEFGLANSAFFLLFSVAAVVVGLAADRVSPRLLLLLMALLWSVAQVPAAIGGGLAVLIASRVFLGAAEGPAFPVAQQATLAWFPDHRRNLPGALITLGVTLGVIASAPGLSWVIQHHGWRAALWVLVAAGVVWAAAWRMWGADGPYGGKERGGVGGRGAAGGVRLPSTPTGSPPNSPPAVPYRRIFATRTWIGATLAYFTSYWIVALMLVWMPSYLRNALGYSAHTAGLIITAPWLLGALVLLGQAGLTGLLLRRGASSRLARGHVGGGLLAAGAAACLAVPLTDGTLAKTVLVTLGCGFGGAYATVAVTTVAELAPAARGGGALGVMNAVVTASGLAAPAVVGALVDAQGTAGYQHAVLLSGLLLAAGAAASFLLVDPARDTARLKA</sequence>
<dbReference type="Pfam" id="PF07690">
    <property type="entry name" value="MFS_1"/>
    <property type="match status" value="1"/>
</dbReference>